<evidence type="ECO:0000313" key="1">
    <source>
        <dbReference type="EMBL" id="KAH9476932.1"/>
    </source>
</evidence>
<organism evidence="1 2">
    <name type="scientific">Psilocybe cubensis</name>
    <name type="common">Psychedelic mushroom</name>
    <name type="synonym">Stropharia cubensis</name>
    <dbReference type="NCBI Taxonomy" id="181762"/>
    <lineage>
        <taxon>Eukaryota</taxon>
        <taxon>Fungi</taxon>
        <taxon>Dikarya</taxon>
        <taxon>Basidiomycota</taxon>
        <taxon>Agaricomycotina</taxon>
        <taxon>Agaricomycetes</taxon>
        <taxon>Agaricomycetidae</taxon>
        <taxon>Agaricales</taxon>
        <taxon>Agaricineae</taxon>
        <taxon>Strophariaceae</taxon>
        <taxon>Psilocybe</taxon>
    </lineage>
</organism>
<keyword evidence="2" id="KW-1185">Reference proteome</keyword>
<comment type="caution">
    <text evidence="1">The sequence shown here is derived from an EMBL/GenBank/DDBJ whole genome shotgun (WGS) entry which is preliminary data.</text>
</comment>
<dbReference type="Proteomes" id="UP000664032">
    <property type="component" value="Unassembled WGS sequence"/>
</dbReference>
<evidence type="ECO:0000313" key="2">
    <source>
        <dbReference type="Proteomes" id="UP000664032"/>
    </source>
</evidence>
<name>A0ACB8GNE8_PSICU</name>
<protein>
    <submittedName>
        <fullName evidence="1">Uncharacterized protein</fullName>
    </submittedName>
</protein>
<gene>
    <name evidence="1" type="ORF">JR316_0010848</name>
</gene>
<reference evidence="1" key="1">
    <citation type="submission" date="2021-10" db="EMBL/GenBank/DDBJ databases">
        <title>Psilocybe cubensis genome.</title>
        <authorList>
            <person name="Mckernan K.J."/>
            <person name="Crawford S."/>
            <person name="Trippe A."/>
            <person name="Kane L.T."/>
            <person name="Mclaughlin S."/>
        </authorList>
    </citation>
    <scope>NUCLEOTIDE SEQUENCE</scope>
    <source>
        <strain evidence="1">MGC-MH-2018</strain>
    </source>
</reference>
<accession>A0ACB8GNE8</accession>
<proteinExistence type="predicted"/>
<dbReference type="EMBL" id="JAFIQS020000010">
    <property type="protein sequence ID" value="KAH9476932.1"/>
    <property type="molecule type" value="Genomic_DNA"/>
</dbReference>
<sequence>MSFRIDDRDSIVSYSKPAVGGHWSSQGSSTSYQSTLSLTRTRNAHASVSFTGTSISVYGLVSPSGTGNIQSSSYSVDGSKTEVYMARPIERTQSQVLFYDSGPLVDGQHTLLVTNLVELDFLWIDYFLITSTSGLNGSVPATTPAAFSSSTLGTSTTSTSFSSTASIELASSVLPTQSTVGQDDGASVLAVFSEKRCASSNSNLSDVAAIVGGIVGGISLIILMVIVVAVARRTRQRERSQYHRDGLSKVAFESESKRASEPSRGLSDFDDTTVSTYTASTSYSFDQRRMVRATVMDRPRREVERLP</sequence>